<dbReference type="Proteomes" id="UP000037660">
    <property type="component" value="Unassembled WGS sequence"/>
</dbReference>
<dbReference type="InterPro" id="IPR043519">
    <property type="entry name" value="NT_sf"/>
</dbReference>
<dbReference type="Pfam" id="PF18765">
    <property type="entry name" value="Polbeta"/>
    <property type="match status" value="1"/>
</dbReference>
<gene>
    <name evidence="2" type="ORF">ISF6_2639</name>
</gene>
<protein>
    <recommendedName>
        <fullName evidence="1">Polymerase beta nucleotidyltransferase domain-containing protein</fullName>
    </recommendedName>
</protein>
<dbReference type="STRING" id="1547922.ISF6_2639"/>
<dbReference type="Gene3D" id="3.30.460.10">
    <property type="entry name" value="Beta Polymerase, domain 2"/>
    <property type="match status" value="1"/>
</dbReference>
<dbReference type="CDD" id="cd05403">
    <property type="entry name" value="NT_KNTase_like"/>
    <property type="match status" value="1"/>
</dbReference>
<comment type="caution">
    <text evidence="2">The sequence shown here is derived from an EMBL/GenBank/DDBJ whole genome shotgun (WGS) entry which is preliminary data.</text>
</comment>
<feature type="domain" description="Polymerase beta nucleotidyltransferase" evidence="1">
    <location>
        <begin position="23"/>
        <end position="88"/>
    </location>
</feature>
<keyword evidence="3" id="KW-1185">Reference proteome</keyword>
<proteinExistence type="predicted"/>
<evidence type="ECO:0000313" key="3">
    <source>
        <dbReference type="Proteomes" id="UP000037660"/>
    </source>
</evidence>
<evidence type="ECO:0000313" key="2">
    <source>
        <dbReference type="EMBL" id="GAP36799.1"/>
    </source>
</evidence>
<reference evidence="3" key="1">
    <citation type="submission" date="2015-07" db="EMBL/GenBank/DDBJ databases">
        <title>Discovery of a poly(ethylene terephthalate assimilation.</title>
        <authorList>
            <person name="Yoshida S."/>
            <person name="Hiraga K."/>
            <person name="Takehana T."/>
            <person name="Taniguchi I."/>
            <person name="Yamaji H."/>
            <person name="Maeda Y."/>
            <person name="Toyohara K."/>
            <person name="Miyamoto K."/>
            <person name="Kimura Y."/>
            <person name="Oda K."/>
        </authorList>
    </citation>
    <scope>NUCLEOTIDE SEQUENCE [LARGE SCALE GENOMIC DNA]</scope>
    <source>
        <strain evidence="3">NBRC 110686 / TISTR 2288 / 201-F6</strain>
    </source>
</reference>
<dbReference type="InterPro" id="IPR041633">
    <property type="entry name" value="Polbeta"/>
</dbReference>
<reference evidence="2 3" key="2">
    <citation type="journal article" date="2016" name="Science">
        <title>A bacterium that degrades and assimilates poly(ethylene terephthalate).</title>
        <authorList>
            <person name="Yoshida S."/>
            <person name="Hiraga K."/>
            <person name="Takehana T."/>
            <person name="Taniguchi I."/>
            <person name="Yamaji H."/>
            <person name="Maeda Y."/>
            <person name="Toyohara K."/>
            <person name="Miyamoto K."/>
            <person name="Kimura Y."/>
            <person name="Oda K."/>
        </authorList>
    </citation>
    <scope>NUCLEOTIDE SEQUENCE [LARGE SCALE GENOMIC DNA]</scope>
    <source>
        <strain evidence="3">NBRC 110686 / TISTR 2288 / 201-F6</strain>
    </source>
</reference>
<dbReference type="AlphaFoldDB" id="A0A0K8P2N9"/>
<organism evidence="2 3">
    <name type="scientific">Piscinibacter sakaiensis</name>
    <name type="common">Ideonella sakaiensis</name>
    <dbReference type="NCBI Taxonomy" id="1547922"/>
    <lineage>
        <taxon>Bacteria</taxon>
        <taxon>Pseudomonadati</taxon>
        <taxon>Pseudomonadota</taxon>
        <taxon>Betaproteobacteria</taxon>
        <taxon>Burkholderiales</taxon>
        <taxon>Sphaerotilaceae</taxon>
        <taxon>Piscinibacter</taxon>
    </lineage>
</organism>
<name>A0A0K8P2N9_PISS1</name>
<dbReference type="EMBL" id="BBYR01000039">
    <property type="protein sequence ID" value="GAP36799.1"/>
    <property type="molecule type" value="Genomic_DNA"/>
</dbReference>
<accession>A0A0K8P2N9</accession>
<sequence>MGASLAALFHDEQARWDALMSSIRDVLDRKSAVSAAWLYGSVARGEDAPGSDLDIALVVRSKAVGDQVREALMPLEDGQQIRISLTALTAKDLAALPDDDPWWCNVVREGRVLKGAAPDQARRRLTRAAA</sequence>
<dbReference type="SUPFAM" id="SSF81301">
    <property type="entry name" value="Nucleotidyltransferase"/>
    <property type="match status" value="1"/>
</dbReference>
<evidence type="ECO:0000259" key="1">
    <source>
        <dbReference type="Pfam" id="PF18765"/>
    </source>
</evidence>